<dbReference type="AlphaFoldDB" id="A0A4U2Z8E3"/>
<dbReference type="Gene3D" id="3.40.430.10">
    <property type="entry name" value="Dihydrofolate Reductase, subunit A"/>
    <property type="match status" value="1"/>
</dbReference>
<dbReference type="Pfam" id="PF01872">
    <property type="entry name" value="RibD_C"/>
    <property type="match status" value="1"/>
</dbReference>
<comment type="pathway">
    <text evidence="2">Cofactor biosynthesis; riboflavin biosynthesis; 5-amino-6-(D-ribitylamino)uracil from GTP: step 2/4.</text>
</comment>
<name>A0A4U2Z8E3_9BACT</name>
<dbReference type="PROSITE" id="PS51747">
    <property type="entry name" value="CYT_DCMP_DEAMINASES_2"/>
    <property type="match status" value="1"/>
</dbReference>
<gene>
    <name evidence="11" type="primary">ribD</name>
    <name evidence="11" type="ORF">FCU45_06765</name>
</gene>
<dbReference type="OrthoDB" id="9800865at2"/>
<keyword evidence="12" id="KW-1185">Reference proteome</keyword>
<evidence type="ECO:0000256" key="9">
    <source>
        <dbReference type="ARBA" id="ARBA00023268"/>
    </source>
</evidence>
<evidence type="ECO:0000313" key="11">
    <source>
        <dbReference type="EMBL" id="TKI69221.1"/>
    </source>
</evidence>
<dbReference type="GO" id="GO:0008835">
    <property type="term" value="F:diaminohydroxyphosphoribosylaminopyrimidine deaminase activity"/>
    <property type="evidence" value="ECO:0007669"/>
    <property type="project" value="UniProtKB-EC"/>
</dbReference>
<comment type="similarity">
    <text evidence="4">In the N-terminal section; belongs to the cytidine and deoxycytidylate deaminase family.</text>
</comment>
<dbReference type="UniPathway" id="UPA00275"/>
<dbReference type="PANTHER" id="PTHR11079">
    <property type="entry name" value="CYTOSINE DEAMINASE FAMILY MEMBER"/>
    <property type="match status" value="1"/>
</dbReference>
<keyword evidence="11" id="KW-0560">Oxidoreductase</keyword>
<dbReference type="InterPro" id="IPR002125">
    <property type="entry name" value="CMP_dCMP_dom"/>
</dbReference>
<evidence type="ECO:0000256" key="4">
    <source>
        <dbReference type="ARBA" id="ARBA00005259"/>
    </source>
</evidence>
<sequence>MVIDTQFYMKLALDEAWKYQGLTYPNPAVGCTILSSQNEILSVEAHKYAGAPHAEVEALKSAYFRLTDDSKILELHESSQIHTYLLQNHNNCFNGVSLYTTLEPCSHIGKTPSCASLISKLGIKKLFIGSTDSNPQACGGAEIAKNAGIEVESAVMQKECDELLKPFDLWREERFVFFKWAQRLNGTIDGGLISSLKSRTLVHAMRDVCDLLVIGGNTVRVDRPTLDARLVGGRAPDILIYSRTKEFDKTIPLFSVEGRKVIISDDLSLLKDYKNIIIEGGGKMFELSMQFADYHLCFMSPSTGGDSNFTTINEKLEILNIQKDEQDIIMWMKQKGNN</sequence>
<dbReference type="PANTHER" id="PTHR11079:SF162">
    <property type="entry name" value="RIBOFLAVIN BIOSYNTHESIS PROTEIN PYRD, CHLOROPLASTIC"/>
    <property type="match status" value="1"/>
</dbReference>
<evidence type="ECO:0000256" key="6">
    <source>
        <dbReference type="ARBA" id="ARBA00012766"/>
    </source>
</evidence>
<comment type="function">
    <text evidence="1">Converts 2,5-diamino-6-(ribosylamino)-4(3h)-pyrimidinone 5'-phosphate into 5-amino-6-(ribosylamino)-2,4(1h,3h)-pyrimidinedione 5'-phosphate.</text>
</comment>
<accession>A0A4U2Z8E3</accession>
<dbReference type="InterPro" id="IPR024072">
    <property type="entry name" value="DHFR-like_dom_sf"/>
</dbReference>
<evidence type="ECO:0000259" key="10">
    <source>
        <dbReference type="PROSITE" id="PS51747"/>
    </source>
</evidence>
<comment type="pathway">
    <text evidence="3">Cofactor biosynthesis; riboflavin biosynthesis; 5-amino-6-(D-ribitylamino)uracil from GTP: step 3/4.</text>
</comment>
<dbReference type="GO" id="GO:0009231">
    <property type="term" value="P:riboflavin biosynthetic process"/>
    <property type="evidence" value="ECO:0007669"/>
    <property type="project" value="UniProtKB-UniPathway"/>
</dbReference>
<dbReference type="InterPro" id="IPR016193">
    <property type="entry name" value="Cytidine_deaminase-like"/>
</dbReference>
<dbReference type="InterPro" id="IPR002734">
    <property type="entry name" value="RibDG_C"/>
</dbReference>
<dbReference type="EMBL" id="SZPX01000005">
    <property type="protein sequence ID" value="TKI69221.1"/>
    <property type="molecule type" value="Genomic_DNA"/>
</dbReference>
<evidence type="ECO:0000256" key="5">
    <source>
        <dbReference type="ARBA" id="ARBA00007417"/>
    </source>
</evidence>
<keyword evidence="11" id="KW-0378">Hydrolase</keyword>
<evidence type="ECO:0000256" key="3">
    <source>
        <dbReference type="ARBA" id="ARBA00004910"/>
    </source>
</evidence>
<evidence type="ECO:0000256" key="8">
    <source>
        <dbReference type="ARBA" id="ARBA00019930"/>
    </source>
</evidence>
<dbReference type="Gene3D" id="3.40.140.10">
    <property type="entry name" value="Cytidine Deaminase, domain 2"/>
    <property type="match status" value="1"/>
</dbReference>
<keyword evidence="9" id="KW-0511">Multifunctional enzyme</keyword>
<dbReference type="EC" id="1.1.1.193" evidence="7"/>
<dbReference type="Proteomes" id="UP000309561">
    <property type="component" value="Unassembled WGS sequence"/>
</dbReference>
<dbReference type="RefSeq" id="WP_137013627.1">
    <property type="nucleotide sequence ID" value="NZ_SZPX01000005.1"/>
</dbReference>
<dbReference type="EC" id="3.5.4.26" evidence="6"/>
<dbReference type="GO" id="GO:0008703">
    <property type="term" value="F:5-amino-6-(5-phosphoribosylamino)uracil reductase activity"/>
    <property type="evidence" value="ECO:0007669"/>
    <property type="project" value="UniProtKB-EC"/>
</dbReference>
<dbReference type="SUPFAM" id="SSF53927">
    <property type="entry name" value="Cytidine deaminase-like"/>
    <property type="match status" value="1"/>
</dbReference>
<feature type="domain" description="CMP/dCMP-type deaminase" evidence="10">
    <location>
        <begin position="3"/>
        <end position="141"/>
    </location>
</feature>
<comment type="similarity">
    <text evidence="5">In the C-terminal section; belongs to the HTP reductase family.</text>
</comment>
<dbReference type="CDD" id="cd01284">
    <property type="entry name" value="Riboflavin_deaminase-reductase"/>
    <property type="match status" value="1"/>
</dbReference>
<evidence type="ECO:0000313" key="12">
    <source>
        <dbReference type="Proteomes" id="UP000309561"/>
    </source>
</evidence>
<dbReference type="Pfam" id="PF00383">
    <property type="entry name" value="dCMP_cyt_deam_1"/>
    <property type="match status" value="1"/>
</dbReference>
<evidence type="ECO:0000256" key="1">
    <source>
        <dbReference type="ARBA" id="ARBA00002151"/>
    </source>
</evidence>
<dbReference type="InterPro" id="IPR004794">
    <property type="entry name" value="Eubact_RibD"/>
</dbReference>
<comment type="caution">
    <text evidence="11">The sequence shown here is derived from an EMBL/GenBank/DDBJ whole genome shotgun (WGS) entry which is preliminary data.</text>
</comment>
<dbReference type="NCBIfam" id="TIGR00326">
    <property type="entry name" value="eubact_ribD"/>
    <property type="match status" value="1"/>
</dbReference>
<dbReference type="SUPFAM" id="SSF53597">
    <property type="entry name" value="Dihydrofolate reductase-like"/>
    <property type="match status" value="1"/>
</dbReference>
<evidence type="ECO:0000256" key="7">
    <source>
        <dbReference type="ARBA" id="ARBA00013173"/>
    </source>
</evidence>
<reference evidence="11 12" key="1">
    <citation type="submission" date="2019-04" db="EMBL/GenBank/DDBJ databases">
        <title>Sulfurimonas crateris sp. nov. a facultative anaerobic sulfur-oxidizing chemolithautotrophic bacterium isolated from a terrestrial mud vulcano.</title>
        <authorList>
            <person name="Ratnikova N.M."/>
            <person name="Slobodkin A.I."/>
            <person name="Merkel A.Y."/>
            <person name="Novikov A."/>
            <person name="Bonch-Osmolovskaya E.A."/>
            <person name="Slobodkina G.B."/>
        </authorList>
    </citation>
    <scope>NUCLEOTIDE SEQUENCE [LARGE SCALE GENOMIC DNA]</scope>
    <source>
        <strain evidence="11 12">SN118</strain>
    </source>
</reference>
<proteinExistence type="inferred from homology"/>
<protein>
    <recommendedName>
        <fullName evidence="8">Riboflavin biosynthesis protein RibD</fullName>
        <ecNumber evidence="7">1.1.1.193</ecNumber>
        <ecNumber evidence="6">3.5.4.26</ecNumber>
    </recommendedName>
</protein>
<organism evidence="11 12">
    <name type="scientific">Sulfurimonas crateris</name>
    <dbReference type="NCBI Taxonomy" id="2574727"/>
    <lineage>
        <taxon>Bacteria</taxon>
        <taxon>Pseudomonadati</taxon>
        <taxon>Campylobacterota</taxon>
        <taxon>Epsilonproteobacteria</taxon>
        <taxon>Campylobacterales</taxon>
        <taxon>Sulfurimonadaceae</taxon>
        <taxon>Sulfurimonas</taxon>
    </lineage>
</organism>
<evidence type="ECO:0000256" key="2">
    <source>
        <dbReference type="ARBA" id="ARBA00004882"/>
    </source>
</evidence>